<feature type="domain" description="Methyltransferase type 11" evidence="7">
    <location>
        <begin position="61"/>
        <end position="170"/>
    </location>
</feature>
<dbReference type="GO" id="GO:0005524">
    <property type="term" value="F:ATP binding"/>
    <property type="evidence" value="ECO:0007669"/>
    <property type="project" value="InterPro"/>
</dbReference>
<evidence type="ECO:0000313" key="8">
    <source>
        <dbReference type="EMBL" id="KAG2229978.1"/>
    </source>
</evidence>
<evidence type="ECO:0000256" key="2">
    <source>
        <dbReference type="ARBA" id="ARBA00022598"/>
    </source>
</evidence>
<dbReference type="Gene3D" id="2.40.50.140">
    <property type="entry name" value="Nucleic acid-binding proteins"/>
    <property type="match status" value="1"/>
</dbReference>
<dbReference type="Gene3D" id="3.40.50.150">
    <property type="entry name" value="Vaccinia Virus protein VP39"/>
    <property type="match status" value="1"/>
</dbReference>
<evidence type="ECO:0000256" key="5">
    <source>
        <dbReference type="ARBA" id="ARBA00023204"/>
    </source>
</evidence>
<keyword evidence="5" id="KW-0234">DNA repair</keyword>
<dbReference type="GO" id="GO:0006281">
    <property type="term" value="P:DNA repair"/>
    <property type="evidence" value="ECO:0007669"/>
    <property type="project" value="UniProtKB-KW"/>
</dbReference>
<dbReference type="Pfam" id="PF08241">
    <property type="entry name" value="Methyltransf_11"/>
    <property type="match status" value="1"/>
</dbReference>
<evidence type="ECO:0000259" key="6">
    <source>
        <dbReference type="Pfam" id="PF01068"/>
    </source>
</evidence>
<feature type="domain" description="ATP-dependent DNA ligase family profile" evidence="6">
    <location>
        <begin position="356"/>
        <end position="557"/>
    </location>
</feature>
<evidence type="ECO:0000256" key="4">
    <source>
        <dbReference type="ARBA" id="ARBA00022763"/>
    </source>
</evidence>
<comment type="cofactor">
    <cofactor evidence="1">
        <name>a divalent metal cation</name>
        <dbReference type="ChEBI" id="CHEBI:60240"/>
    </cofactor>
</comment>
<dbReference type="InterPro" id="IPR050326">
    <property type="entry name" value="NAD_dep_DNA_ligaseB"/>
</dbReference>
<sequence>MVASTSLDVLPEDPTAYKTQAYWEERYQQEDAGTTFDWFKTYSELKPLLNQAIPNREAKILMLGCGNSTLGEDMYDDGYKNIVNIDYSKTVIDNMKIRCADKPEMTWLEMDIRDLKFDTESFDVVIDKGTMDALMCDRGDVWDPSEELVQDVKGEVDEVQRVLKVGGTFLYITFGQPHFRKRHLERDCWNIDIKTMGDAFHYFFYTMRYSATEQLESIYSLFKVVNSTSSSLEKQALLEQFPASLSILKRIYDSHLRHHVTSKAVLSYLNKHETTGKSVYDNLEDLLDALSSRTITGNTACDAVASFYNTYCQTDTQREIFWRVLDRNLKMGISVQSIRHMVTSEPKDASRISVALATSFASTKKIPFEPTENWYISQKLDGIRCIAMVRTINDQYNIQFYSRTGRPFNSLQKVKVDIENRLKQIKTSNEFVLDGEICAYNDDDTENEDFLKAMGQVRRINQEMENPIYQVFDYINMQSFLEKKGNELFSKRQVQLKEFIGKDQLSHIKLVKQEKLTSMDHLNKLKEQAVQKGWEGLILRKDVPYEGKRTRNMMKVKEWEDAEYVVKSIDTGLMRMPDTGENRLVATNVNIEHKGNTVSVGTGFSMQNRILYAQNPSLIIGKTITVRYFSESKKENGAISLRFPTVKAIYEKDGRDV</sequence>
<dbReference type="InterPro" id="IPR012340">
    <property type="entry name" value="NA-bd_OB-fold"/>
</dbReference>
<dbReference type="EMBL" id="JAEPRE010000230">
    <property type="protein sequence ID" value="KAG2229978.1"/>
    <property type="molecule type" value="Genomic_DNA"/>
</dbReference>
<dbReference type="SUPFAM" id="SSF56091">
    <property type="entry name" value="DNA ligase/mRNA capping enzyme, catalytic domain"/>
    <property type="match status" value="1"/>
</dbReference>
<evidence type="ECO:0000256" key="3">
    <source>
        <dbReference type="ARBA" id="ARBA00022705"/>
    </source>
</evidence>
<gene>
    <name evidence="8" type="ORF">INT48_007796</name>
</gene>
<dbReference type="GO" id="GO:0003910">
    <property type="term" value="F:DNA ligase (ATP) activity"/>
    <property type="evidence" value="ECO:0007669"/>
    <property type="project" value="InterPro"/>
</dbReference>
<dbReference type="InterPro" id="IPR013216">
    <property type="entry name" value="Methyltransf_11"/>
</dbReference>
<dbReference type="PANTHER" id="PTHR47810">
    <property type="entry name" value="DNA LIGASE"/>
    <property type="match status" value="1"/>
</dbReference>
<keyword evidence="4" id="KW-0227">DNA damage</keyword>
<name>A0A8H7SL18_9FUNG</name>
<dbReference type="GO" id="GO:0006260">
    <property type="term" value="P:DNA replication"/>
    <property type="evidence" value="ECO:0007669"/>
    <property type="project" value="UniProtKB-KW"/>
</dbReference>
<organism evidence="8 9">
    <name type="scientific">Thamnidium elegans</name>
    <dbReference type="NCBI Taxonomy" id="101142"/>
    <lineage>
        <taxon>Eukaryota</taxon>
        <taxon>Fungi</taxon>
        <taxon>Fungi incertae sedis</taxon>
        <taxon>Mucoromycota</taxon>
        <taxon>Mucoromycotina</taxon>
        <taxon>Mucoromycetes</taxon>
        <taxon>Mucorales</taxon>
        <taxon>Mucorineae</taxon>
        <taxon>Mucoraceae</taxon>
        <taxon>Thamnidium</taxon>
    </lineage>
</organism>
<dbReference type="Proteomes" id="UP000613177">
    <property type="component" value="Unassembled WGS sequence"/>
</dbReference>
<evidence type="ECO:0008006" key="10">
    <source>
        <dbReference type="Google" id="ProtNLM"/>
    </source>
</evidence>
<protein>
    <recommendedName>
        <fullName evidence="10">DNA ligase</fullName>
    </recommendedName>
</protein>
<proteinExistence type="predicted"/>
<dbReference type="AlphaFoldDB" id="A0A8H7SL18"/>
<dbReference type="FunFam" id="3.40.50.150:FF:000217">
    <property type="entry name" value="Methyltransferase protein 13"/>
    <property type="match status" value="1"/>
</dbReference>
<reference evidence="8" key="1">
    <citation type="submission" date="2021-01" db="EMBL/GenBank/DDBJ databases">
        <title>Metabolic potential, ecology and presence of endohyphal bacteria is reflected in genomic diversity of Mucoromycotina.</title>
        <authorList>
            <person name="Muszewska A."/>
            <person name="Okrasinska A."/>
            <person name="Steczkiewicz K."/>
            <person name="Drgas O."/>
            <person name="Orlowska M."/>
            <person name="Perlinska-Lenart U."/>
            <person name="Aleksandrzak-Piekarczyk T."/>
            <person name="Szatraj K."/>
            <person name="Zielenkiewicz U."/>
            <person name="Pilsyk S."/>
            <person name="Malc E."/>
            <person name="Mieczkowski P."/>
            <person name="Kruszewska J.S."/>
            <person name="Biernat P."/>
            <person name="Pawlowska J."/>
        </authorList>
    </citation>
    <scope>NUCLEOTIDE SEQUENCE</scope>
    <source>
        <strain evidence="8">WA0000018081</strain>
    </source>
</reference>
<dbReference type="CDD" id="cd02440">
    <property type="entry name" value="AdoMet_MTases"/>
    <property type="match status" value="1"/>
</dbReference>
<dbReference type="InterPro" id="IPR012310">
    <property type="entry name" value="DNA_ligase_ATP-dep_cent"/>
</dbReference>
<evidence type="ECO:0000313" key="9">
    <source>
        <dbReference type="Proteomes" id="UP000613177"/>
    </source>
</evidence>
<dbReference type="PANTHER" id="PTHR47810:SF1">
    <property type="entry name" value="DNA LIGASE B"/>
    <property type="match status" value="1"/>
</dbReference>
<dbReference type="Gene3D" id="3.30.470.30">
    <property type="entry name" value="DNA ligase/mRNA capping enzyme"/>
    <property type="match status" value="1"/>
</dbReference>
<keyword evidence="9" id="KW-1185">Reference proteome</keyword>
<dbReference type="InterPro" id="IPR029063">
    <property type="entry name" value="SAM-dependent_MTases_sf"/>
</dbReference>
<accession>A0A8H7SL18</accession>
<dbReference type="SUPFAM" id="SSF53335">
    <property type="entry name" value="S-adenosyl-L-methionine-dependent methyltransferases"/>
    <property type="match status" value="1"/>
</dbReference>
<keyword evidence="3" id="KW-0235">DNA replication</keyword>
<dbReference type="SUPFAM" id="SSF50249">
    <property type="entry name" value="Nucleic acid-binding proteins"/>
    <property type="match status" value="1"/>
</dbReference>
<evidence type="ECO:0000259" key="7">
    <source>
        <dbReference type="Pfam" id="PF08241"/>
    </source>
</evidence>
<dbReference type="GO" id="GO:0006310">
    <property type="term" value="P:DNA recombination"/>
    <property type="evidence" value="ECO:0007669"/>
    <property type="project" value="InterPro"/>
</dbReference>
<dbReference type="Pfam" id="PF01068">
    <property type="entry name" value="DNA_ligase_A_M"/>
    <property type="match status" value="1"/>
</dbReference>
<evidence type="ECO:0000256" key="1">
    <source>
        <dbReference type="ARBA" id="ARBA00001968"/>
    </source>
</evidence>
<comment type="caution">
    <text evidence="8">The sequence shown here is derived from an EMBL/GenBank/DDBJ whole genome shotgun (WGS) entry which is preliminary data.</text>
</comment>
<keyword evidence="2" id="KW-0436">Ligase</keyword>